<evidence type="ECO:0000313" key="5">
    <source>
        <dbReference type="EMBL" id="MDT0468110.1"/>
    </source>
</evidence>
<keyword evidence="1" id="KW-0805">Transcription regulation</keyword>
<dbReference type="Proteomes" id="UP001183809">
    <property type="component" value="Unassembled WGS sequence"/>
</dbReference>
<name>A0ABU2U4F8_9ACTN</name>
<dbReference type="Gene3D" id="1.10.10.60">
    <property type="entry name" value="Homeodomain-like"/>
    <property type="match status" value="1"/>
</dbReference>
<dbReference type="PANTHER" id="PTHR46796">
    <property type="entry name" value="HTH-TYPE TRANSCRIPTIONAL ACTIVATOR RHAS-RELATED"/>
    <property type="match status" value="1"/>
</dbReference>
<dbReference type="InterPro" id="IPR009057">
    <property type="entry name" value="Homeodomain-like_sf"/>
</dbReference>
<protein>
    <submittedName>
        <fullName evidence="5">Helix-turn-helix domain-containing protein</fullName>
    </submittedName>
</protein>
<evidence type="ECO:0000256" key="2">
    <source>
        <dbReference type="ARBA" id="ARBA00023125"/>
    </source>
</evidence>
<dbReference type="RefSeq" id="WP_311699555.1">
    <property type="nucleotide sequence ID" value="NZ_JAVREY010000066.1"/>
</dbReference>
<evidence type="ECO:0000256" key="1">
    <source>
        <dbReference type="ARBA" id="ARBA00023015"/>
    </source>
</evidence>
<evidence type="ECO:0000313" key="6">
    <source>
        <dbReference type="Proteomes" id="UP001183809"/>
    </source>
</evidence>
<dbReference type="EMBL" id="JAVREY010000066">
    <property type="protein sequence ID" value="MDT0468110.1"/>
    <property type="molecule type" value="Genomic_DNA"/>
</dbReference>
<dbReference type="SUPFAM" id="SSF46689">
    <property type="entry name" value="Homeodomain-like"/>
    <property type="match status" value="1"/>
</dbReference>
<accession>A0ABU2U4F8</accession>
<dbReference type="InterPro" id="IPR020449">
    <property type="entry name" value="Tscrpt_reg_AraC-type_HTH"/>
</dbReference>
<dbReference type="InterPro" id="IPR050204">
    <property type="entry name" value="AraC_XylS_family_regulators"/>
</dbReference>
<dbReference type="InterPro" id="IPR035418">
    <property type="entry name" value="AraC-bd_2"/>
</dbReference>
<keyword evidence="2" id="KW-0238">DNA-binding</keyword>
<proteinExistence type="predicted"/>
<gene>
    <name evidence="5" type="ORF">RM764_34850</name>
</gene>
<reference evidence="6" key="1">
    <citation type="submission" date="2023-07" db="EMBL/GenBank/DDBJ databases">
        <title>30 novel species of actinomycetes from the DSMZ collection.</title>
        <authorList>
            <person name="Nouioui I."/>
        </authorList>
    </citation>
    <scope>NUCLEOTIDE SEQUENCE [LARGE SCALE GENOMIC DNA]</scope>
    <source>
        <strain evidence="6">DSM 41699</strain>
    </source>
</reference>
<dbReference type="PRINTS" id="PR00032">
    <property type="entry name" value="HTHARAC"/>
</dbReference>
<evidence type="ECO:0000259" key="4">
    <source>
        <dbReference type="PROSITE" id="PS01124"/>
    </source>
</evidence>
<dbReference type="Pfam" id="PF14525">
    <property type="entry name" value="AraC_binding_2"/>
    <property type="match status" value="1"/>
</dbReference>
<organism evidence="5 6">
    <name type="scientific">Streptomyces gibsoniae</name>
    <dbReference type="NCBI Taxonomy" id="3075529"/>
    <lineage>
        <taxon>Bacteria</taxon>
        <taxon>Bacillati</taxon>
        <taxon>Actinomycetota</taxon>
        <taxon>Actinomycetes</taxon>
        <taxon>Kitasatosporales</taxon>
        <taxon>Streptomycetaceae</taxon>
        <taxon>Streptomyces</taxon>
    </lineage>
</organism>
<dbReference type="InterPro" id="IPR018060">
    <property type="entry name" value="HTH_AraC"/>
</dbReference>
<feature type="domain" description="HTH araC/xylS-type" evidence="4">
    <location>
        <begin position="212"/>
        <end position="312"/>
    </location>
</feature>
<dbReference type="Pfam" id="PF12833">
    <property type="entry name" value="HTH_18"/>
    <property type="match status" value="1"/>
</dbReference>
<dbReference type="PROSITE" id="PS01124">
    <property type="entry name" value="HTH_ARAC_FAMILY_2"/>
    <property type="match status" value="1"/>
</dbReference>
<dbReference type="PANTHER" id="PTHR46796:SF6">
    <property type="entry name" value="ARAC SUBFAMILY"/>
    <property type="match status" value="1"/>
</dbReference>
<evidence type="ECO:0000256" key="3">
    <source>
        <dbReference type="ARBA" id="ARBA00023163"/>
    </source>
</evidence>
<keyword evidence="3" id="KW-0804">Transcription</keyword>
<comment type="caution">
    <text evidence="5">The sequence shown here is derived from an EMBL/GenBank/DDBJ whole genome shotgun (WGS) entry which is preliminary data.</text>
</comment>
<sequence length="319" mass="35202">MLASLRIAPQEMSKAQQLLREWRPSLFAHLTDLRLPSYRGERGFRFDTYGYRLGDVVYANQYSDSISGVSGGGGGPEPTVAQFVLSGWIRFENPTHSFTVGPGHMCVRDTREPWRFWYGPGTVQRWIMVPRPLIISRLRAPSLLGAATVGASSSAEARTLISYLEMLKAQDQRALTPAGRRAIEECAAILLAGVVSGTPAAGRQESENATCEAARQVIDRNLTKADLSPAIIAHSMGVSVRTLHRAFTAVDDSVMGYVRRRRTQEAHGELVRAGGTAKISEIAEKWNFSDSSHFIRQFKELYGETPAAYARGIRRGSME</sequence>
<dbReference type="SMART" id="SM00342">
    <property type="entry name" value="HTH_ARAC"/>
    <property type="match status" value="1"/>
</dbReference>
<keyword evidence="6" id="KW-1185">Reference proteome</keyword>